<gene>
    <name evidence="2" type="ORF">Rain11_0840</name>
</gene>
<evidence type="ECO:0000313" key="2">
    <source>
        <dbReference type="EMBL" id="PKQ70180.1"/>
    </source>
</evidence>
<accession>A0A2N3IIK4</accession>
<feature type="domain" description="2Fe-2S ferredoxin-type" evidence="1">
    <location>
        <begin position="1"/>
        <end position="101"/>
    </location>
</feature>
<sequence length="110" mass="12592">MRLTIKNLQGKTICISEKNTILQSLGENAIDWMQACGAKGRCTTCKMVVLQGNEYLADYTEVEKKFVAQKRLLANERLACQVKPKNLQNDYEVIIQVPKTYQLPHILYND</sequence>
<dbReference type="Proteomes" id="UP000233387">
    <property type="component" value="Unassembled WGS sequence"/>
</dbReference>
<dbReference type="GO" id="GO:0051536">
    <property type="term" value="F:iron-sulfur cluster binding"/>
    <property type="evidence" value="ECO:0007669"/>
    <property type="project" value="InterPro"/>
</dbReference>
<dbReference type="PROSITE" id="PS51085">
    <property type="entry name" value="2FE2S_FER_2"/>
    <property type="match status" value="1"/>
</dbReference>
<dbReference type="CDD" id="cd00207">
    <property type="entry name" value="fer2"/>
    <property type="match status" value="1"/>
</dbReference>
<dbReference type="RefSeq" id="WP_101358097.1">
    <property type="nucleotide sequence ID" value="NZ_NKXO01000010.1"/>
</dbReference>
<organism evidence="2 3">
    <name type="scientific">Raineya orbicola</name>
    <dbReference type="NCBI Taxonomy" id="2016530"/>
    <lineage>
        <taxon>Bacteria</taxon>
        <taxon>Pseudomonadati</taxon>
        <taxon>Bacteroidota</taxon>
        <taxon>Cytophagia</taxon>
        <taxon>Cytophagales</taxon>
        <taxon>Raineyaceae</taxon>
        <taxon>Raineya</taxon>
    </lineage>
</organism>
<reference evidence="2 3" key="1">
    <citation type="submission" date="2017-06" db="EMBL/GenBank/DDBJ databases">
        <title>Raineya orbicola gen. nov., sp. nov. a slightly thermophilic bacterium of the phylum Bacteroidetes and the description of Raineyaceae fam. nov.</title>
        <authorList>
            <person name="Albuquerque L."/>
            <person name="Polonia A.R.M."/>
            <person name="Barroso C."/>
            <person name="Froufe H.J.C."/>
            <person name="Lage O."/>
            <person name="Lobo-Da-Cunha A."/>
            <person name="Egas C."/>
            <person name="Da Costa M.S."/>
        </authorList>
    </citation>
    <scope>NUCLEOTIDE SEQUENCE [LARGE SCALE GENOMIC DNA]</scope>
    <source>
        <strain evidence="2 3">SPSPC-11</strain>
    </source>
</reference>
<dbReference type="SUPFAM" id="SSF54292">
    <property type="entry name" value="2Fe-2S ferredoxin-like"/>
    <property type="match status" value="1"/>
</dbReference>
<dbReference type="InterPro" id="IPR001041">
    <property type="entry name" value="2Fe-2S_ferredoxin-type"/>
</dbReference>
<comment type="caution">
    <text evidence="2">The sequence shown here is derived from an EMBL/GenBank/DDBJ whole genome shotgun (WGS) entry which is preliminary data.</text>
</comment>
<evidence type="ECO:0000259" key="1">
    <source>
        <dbReference type="PROSITE" id="PS51085"/>
    </source>
</evidence>
<dbReference type="AlphaFoldDB" id="A0A2N3IIK4"/>
<name>A0A2N3IIK4_9BACT</name>
<dbReference type="OrthoDB" id="9799640at2"/>
<dbReference type="Gene3D" id="3.10.20.30">
    <property type="match status" value="1"/>
</dbReference>
<keyword evidence="3" id="KW-1185">Reference proteome</keyword>
<proteinExistence type="predicted"/>
<evidence type="ECO:0000313" key="3">
    <source>
        <dbReference type="Proteomes" id="UP000233387"/>
    </source>
</evidence>
<dbReference type="InterPro" id="IPR036010">
    <property type="entry name" value="2Fe-2S_ferredoxin-like_sf"/>
</dbReference>
<dbReference type="Pfam" id="PF00111">
    <property type="entry name" value="Fer2"/>
    <property type="match status" value="1"/>
</dbReference>
<dbReference type="InterPro" id="IPR012675">
    <property type="entry name" value="Beta-grasp_dom_sf"/>
</dbReference>
<dbReference type="EMBL" id="NKXO01000010">
    <property type="protein sequence ID" value="PKQ70180.1"/>
    <property type="molecule type" value="Genomic_DNA"/>
</dbReference>
<protein>
    <submittedName>
        <fullName evidence="2">Ferredoxin</fullName>
    </submittedName>
</protein>